<evidence type="ECO:0000313" key="1">
    <source>
        <dbReference type="EMBL" id="EJT68786.1"/>
    </source>
</evidence>
<dbReference type="RefSeq" id="XP_009229831.1">
    <property type="nucleotide sequence ID" value="XM_009231567.1"/>
</dbReference>
<organism evidence="1">
    <name type="scientific">Gaeumannomyces tritici (strain R3-111a-1)</name>
    <name type="common">Wheat and barley take-all root rot fungus</name>
    <name type="synonym">Gaeumannomyces graminis var. tritici</name>
    <dbReference type="NCBI Taxonomy" id="644352"/>
    <lineage>
        <taxon>Eukaryota</taxon>
        <taxon>Fungi</taxon>
        <taxon>Dikarya</taxon>
        <taxon>Ascomycota</taxon>
        <taxon>Pezizomycotina</taxon>
        <taxon>Sordariomycetes</taxon>
        <taxon>Sordariomycetidae</taxon>
        <taxon>Magnaporthales</taxon>
        <taxon>Magnaporthaceae</taxon>
        <taxon>Gaeumannomyces</taxon>
    </lineage>
</organism>
<dbReference type="eggNOG" id="ENOG502SUY3">
    <property type="taxonomic scope" value="Eukaryota"/>
</dbReference>
<dbReference type="VEuPathDB" id="FungiDB:GGTG_13650"/>
<keyword evidence="3" id="KW-1185">Reference proteome</keyword>
<reference evidence="3" key="1">
    <citation type="submission" date="2010-07" db="EMBL/GenBank/DDBJ databases">
        <title>The genome sequence of Gaeumannomyces graminis var. tritici strain R3-111a-1.</title>
        <authorList>
            <consortium name="The Broad Institute Genome Sequencing Platform"/>
            <person name="Ma L.-J."/>
            <person name="Dead R."/>
            <person name="Young S."/>
            <person name="Zeng Q."/>
            <person name="Koehrsen M."/>
            <person name="Alvarado L."/>
            <person name="Berlin A."/>
            <person name="Chapman S.B."/>
            <person name="Chen Z."/>
            <person name="Freedman E."/>
            <person name="Gellesch M."/>
            <person name="Goldberg J."/>
            <person name="Griggs A."/>
            <person name="Gujja S."/>
            <person name="Heilman E.R."/>
            <person name="Heiman D."/>
            <person name="Hepburn T."/>
            <person name="Howarth C."/>
            <person name="Jen D."/>
            <person name="Larson L."/>
            <person name="Mehta T."/>
            <person name="Neiman D."/>
            <person name="Pearson M."/>
            <person name="Roberts A."/>
            <person name="Saif S."/>
            <person name="Shea T."/>
            <person name="Shenoy N."/>
            <person name="Sisk P."/>
            <person name="Stolte C."/>
            <person name="Sykes S."/>
            <person name="Walk T."/>
            <person name="White J."/>
            <person name="Yandava C."/>
            <person name="Haas B."/>
            <person name="Nusbaum C."/>
            <person name="Birren B."/>
        </authorList>
    </citation>
    <scope>NUCLEOTIDE SEQUENCE [LARGE SCALE GENOMIC DNA]</scope>
    <source>
        <strain evidence="3">R3-111a-1</strain>
    </source>
</reference>
<dbReference type="HOGENOM" id="CLU_092119_0_0_1"/>
<dbReference type="EMBL" id="GL385421">
    <property type="protein sequence ID" value="EJT68786.1"/>
    <property type="molecule type" value="Genomic_DNA"/>
</dbReference>
<name>J3PJG8_GAET3</name>
<proteinExistence type="predicted"/>
<dbReference type="OrthoDB" id="3944545at2759"/>
<accession>J3PJG8</accession>
<dbReference type="AlphaFoldDB" id="J3PJG8"/>
<dbReference type="GeneID" id="20354108"/>
<gene>
    <name evidence="2" type="primary">20354108</name>
    <name evidence="1" type="ORF">GGTG_13650</name>
</gene>
<reference evidence="1" key="2">
    <citation type="submission" date="2010-07" db="EMBL/GenBank/DDBJ databases">
        <authorList>
            <consortium name="The Broad Institute Genome Sequencing Platform"/>
            <consortium name="Broad Institute Genome Sequencing Center for Infectious Disease"/>
            <person name="Ma L.-J."/>
            <person name="Dead R."/>
            <person name="Young S."/>
            <person name="Zeng Q."/>
            <person name="Koehrsen M."/>
            <person name="Alvarado L."/>
            <person name="Berlin A."/>
            <person name="Chapman S.B."/>
            <person name="Chen Z."/>
            <person name="Freedman E."/>
            <person name="Gellesch M."/>
            <person name="Goldberg J."/>
            <person name="Griggs A."/>
            <person name="Gujja S."/>
            <person name="Heilman E.R."/>
            <person name="Heiman D."/>
            <person name="Hepburn T."/>
            <person name="Howarth C."/>
            <person name="Jen D."/>
            <person name="Larson L."/>
            <person name="Mehta T."/>
            <person name="Neiman D."/>
            <person name="Pearson M."/>
            <person name="Roberts A."/>
            <person name="Saif S."/>
            <person name="Shea T."/>
            <person name="Shenoy N."/>
            <person name="Sisk P."/>
            <person name="Stolte C."/>
            <person name="Sykes S."/>
            <person name="Walk T."/>
            <person name="White J."/>
            <person name="Yandava C."/>
            <person name="Haas B."/>
            <person name="Nusbaum C."/>
            <person name="Birren B."/>
        </authorList>
    </citation>
    <scope>NUCLEOTIDE SEQUENCE</scope>
    <source>
        <strain evidence="1">R3-111a-1</strain>
    </source>
</reference>
<dbReference type="EnsemblFungi" id="EJT68786">
    <property type="protein sequence ID" value="EJT68786"/>
    <property type="gene ID" value="GGTG_13650"/>
</dbReference>
<reference evidence="2" key="5">
    <citation type="submission" date="2018-04" db="UniProtKB">
        <authorList>
            <consortium name="EnsemblFungi"/>
        </authorList>
    </citation>
    <scope>IDENTIFICATION</scope>
    <source>
        <strain evidence="2">R3-111a-1</strain>
    </source>
</reference>
<evidence type="ECO:0000313" key="2">
    <source>
        <dbReference type="EnsemblFungi" id="EJT68786"/>
    </source>
</evidence>
<dbReference type="STRING" id="644352.J3PJG8"/>
<sequence>MSAPVNGISAAGRRLYWTLQGPLPLASSVVSVMPENLNPDAPHEPYYRGQTPADAGTAAAWHPISQEPITERPVASLSVVEVNLDYWRDGWYDTNIEPNDDLYPSDQEEFEGMPPKFDPVVVTASNGQFVTIHDYLSTVHPWLVERRLLILQSRYELLDDNKVVTGDERILIFADPPDGVNADLEDEWLRGLRWNFERERQRQQEQQQQ</sequence>
<reference evidence="1" key="3">
    <citation type="submission" date="2010-09" db="EMBL/GenBank/DDBJ databases">
        <title>Annotation of Gaeumannomyces graminis var. tritici R3-111a-1.</title>
        <authorList>
            <consortium name="The Broad Institute Genome Sequencing Platform"/>
            <person name="Ma L.-J."/>
            <person name="Dead R."/>
            <person name="Young S.K."/>
            <person name="Zeng Q."/>
            <person name="Gargeya S."/>
            <person name="Fitzgerald M."/>
            <person name="Haas B."/>
            <person name="Abouelleil A."/>
            <person name="Alvarado L."/>
            <person name="Arachchi H.M."/>
            <person name="Berlin A."/>
            <person name="Brown A."/>
            <person name="Chapman S.B."/>
            <person name="Chen Z."/>
            <person name="Dunbar C."/>
            <person name="Freedman E."/>
            <person name="Gearin G."/>
            <person name="Gellesch M."/>
            <person name="Goldberg J."/>
            <person name="Griggs A."/>
            <person name="Gujja S."/>
            <person name="Heiman D."/>
            <person name="Howarth C."/>
            <person name="Larson L."/>
            <person name="Lui A."/>
            <person name="MacDonald P.J.P."/>
            <person name="Mehta T."/>
            <person name="Montmayeur A."/>
            <person name="Murphy C."/>
            <person name="Neiman D."/>
            <person name="Pearson M."/>
            <person name="Priest M."/>
            <person name="Roberts A."/>
            <person name="Saif S."/>
            <person name="Shea T."/>
            <person name="Shenoy N."/>
            <person name="Sisk P."/>
            <person name="Stolte C."/>
            <person name="Sykes S."/>
            <person name="Yandava C."/>
            <person name="Wortman J."/>
            <person name="Nusbaum C."/>
            <person name="Birren B."/>
        </authorList>
    </citation>
    <scope>NUCLEOTIDE SEQUENCE</scope>
    <source>
        <strain evidence="1">R3-111a-1</strain>
    </source>
</reference>
<dbReference type="Proteomes" id="UP000006039">
    <property type="component" value="Unassembled WGS sequence"/>
</dbReference>
<protein>
    <submittedName>
        <fullName evidence="1 2">Uncharacterized protein</fullName>
    </submittedName>
</protein>
<reference evidence="2" key="4">
    <citation type="journal article" date="2015" name="G3 (Bethesda)">
        <title>Genome sequences of three phytopathogenic species of the Magnaporthaceae family of fungi.</title>
        <authorList>
            <person name="Okagaki L.H."/>
            <person name="Nunes C.C."/>
            <person name="Sailsbery J."/>
            <person name="Clay B."/>
            <person name="Brown D."/>
            <person name="John T."/>
            <person name="Oh Y."/>
            <person name="Young N."/>
            <person name="Fitzgerald M."/>
            <person name="Haas B.J."/>
            <person name="Zeng Q."/>
            <person name="Young S."/>
            <person name="Adiconis X."/>
            <person name="Fan L."/>
            <person name="Levin J.Z."/>
            <person name="Mitchell T.K."/>
            <person name="Okubara P.A."/>
            <person name="Farman M.L."/>
            <person name="Kohn L.M."/>
            <person name="Birren B."/>
            <person name="Ma L.-J."/>
            <person name="Dean R.A."/>
        </authorList>
    </citation>
    <scope>NUCLEOTIDE SEQUENCE</scope>
    <source>
        <strain evidence="2">R3-111a-1</strain>
    </source>
</reference>
<evidence type="ECO:0000313" key="3">
    <source>
        <dbReference type="Proteomes" id="UP000006039"/>
    </source>
</evidence>